<evidence type="ECO:0000313" key="6">
    <source>
        <dbReference type="Proteomes" id="UP000525652"/>
    </source>
</evidence>
<feature type="repeat" description="TPR" evidence="3">
    <location>
        <begin position="413"/>
        <end position="446"/>
    </location>
</feature>
<dbReference type="Gene3D" id="1.25.40.10">
    <property type="entry name" value="Tetratricopeptide repeat domain"/>
    <property type="match status" value="2"/>
</dbReference>
<dbReference type="SUPFAM" id="SSF48452">
    <property type="entry name" value="TPR-like"/>
    <property type="match status" value="1"/>
</dbReference>
<sequence length="761" mass="86347">MVSRLFTRITILVAIPTLFAIGYVVSGQENDPALLIRARELRLNEVYLESARVYRAYLAEYPDDLEARLEFGELLVLLDQPVDAANQVIPILNEEPDNAEAREIFDQSLVKIEEDLDPTNSVGLLQIARLKRFSGNEEESQEYYIRYLQAVPEDSLALHELAQMVYDSGDHERGQALLVEAIRKAPDDETRKELLLKQATWLSYDEETQDEAVIAFQDLLVEYPDMAQAYLNLGDLYRYRGDYEEAGEAYLKAIQYGGASERATEGYFQVLLQTRALQTARKEKIAGNYEEAVTFYELHFQEMELTRQKLAQIQALEAQGVATENQVMAADFFERFLAETPDEVTIRLEAADSYAQIGETEQAMEETERAIELKPDDREIRLQLARYQTYDSDSVVEAGETLDAVAEIFGPDAEVSTLRGDVYRFEGDYVEASAAYRRALEENPNDPVALQGLEEIKNAFSPEFYGGLGFIRDWSSDFDHFFLGLGLRNVFSGIQHRVDLEVDALYYNQPVSTQNPELSNNTNSVAGTDVMVSVSGPIERPWSYLLSLGANFYNKVDWTPVGQLALGYAGDQVNAVFGFRRKEAVDDHYNLSALLDEVRMNDFFGQVIYQTIGDEVWERWQVEGYGETGWFSDDNYRSRGLLTLMNRTYESAEDSLKLGVRGLYTNYRFQSLNYFSPSDYYGIGLTGRLDHHFNEDTDGGVSASAIWIEQVEEFDIAVGGYLYHQISDSARGSLRLDYGQSTFQQGDIRSISGRAEVEILF</sequence>
<feature type="repeat" description="TPR" evidence="3">
    <location>
        <begin position="344"/>
        <end position="377"/>
    </location>
</feature>
<dbReference type="AlphaFoldDB" id="A0A7X1E331"/>
<dbReference type="InterPro" id="IPR051685">
    <property type="entry name" value="Ycf3/AcsC/BcsC/TPR_MFPF"/>
</dbReference>
<dbReference type="PROSITE" id="PS50005">
    <property type="entry name" value="TPR"/>
    <property type="match status" value="3"/>
</dbReference>
<feature type="domain" description="Ancillary SecYEG translocon subunit/Cell division coordinator CpoB TPR" evidence="4">
    <location>
        <begin position="319"/>
        <end position="445"/>
    </location>
</feature>
<dbReference type="PANTHER" id="PTHR44943:SF8">
    <property type="entry name" value="TPR REPEAT-CONTAINING PROTEIN MJ0263"/>
    <property type="match status" value="1"/>
</dbReference>
<feature type="repeat" description="TPR" evidence="3">
    <location>
        <begin position="227"/>
        <end position="260"/>
    </location>
</feature>
<evidence type="ECO:0000259" key="4">
    <source>
        <dbReference type="Pfam" id="PF09976"/>
    </source>
</evidence>
<dbReference type="InterPro" id="IPR011990">
    <property type="entry name" value="TPR-like_helical_dom_sf"/>
</dbReference>
<proteinExistence type="predicted"/>
<dbReference type="InterPro" id="IPR019734">
    <property type="entry name" value="TPR_rpt"/>
</dbReference>
<evidence type="ECO:0000256" key="3">
    <source>
        <dbReference type="PROSITE-ProRule" id="PRU00339"/>
    </source>
</evidence>
<keyword evidence="2 3" id="KW-0802">TPR repeat</keyword>
<dbReference type="InterPro" id="IPR018704">
    <property type="entry name" value="SecYEG/CpoB_TPR"/>
</dbReference>
<reference evidence="5 6" key="1">
    <citation type="submission" date="2020-07" db="EMBL/GenBank/DDBJ databases">
        <authorList>
            <person name="Feng X."/>
        </authorList>
    </citation>
    <scope>NUCLEOTIDE SEQUENCE [LARGE SCALE GENOMIC DNA]</scope>
    <source>
        <strain evidence="5 6">JCM14086</strain>
    </source>
</reference>
<dbReference type="SMART" id="SM00028">
    <property type="entry name" value="TPR"/>
    <property type="match status" value="5"/>
</dbReference>
<gene>
    <name evidence="5" type="ORF">H5P30_01980</name>
</gene>
<protein>
    <submittedName>
        <fullName evidence="5">Tetratricopeptide repeat protein</fullName>
    </submittedName>
</protein>
<comment type="caution">
    <text evidence="5">The sequence shown here is derived from an EMBL/GenBank/DDBJ whole genome shotgun (WGS) entry which is preliminary data.</text>
</comment>
<dbReference type="RefSeq" id="WP_185691292.1">
    <property type="nucleotide sequence ID" value="NZ_JACHVA010000023.1"/>
</dbReference>
<organism evidence="5 6">
    <name type="scientific">Puniceicoccus vermicola</name>
    <dbReference type="NCBI Taxonomy" id="388746"/>
    <lineage>
        <taxon>Bacteria</taxon>
        <taxon>Pseudomonadati</taxon>
        <taxon>Verrucomicrobiota</taxon>
        <taxon>Opitutia</taxon>
        <taxon>Puniceicoccales</taxon>
        <taxon>Puniceicoccaceae</taxon>
        <taxon>Puniceicoccus</taxon>
    </lineage>
</organism>
<name>A0A7X1E331_9BACT</name>
<dbReference type="EMBL" id="JACHVA010000023">
    <property type="protein sequence ID" value="MBC2600544.1"/>
    <property type="molecule type" value="Genomic_DNA"/>
</dbReference>
<keyword evidence="6" id="KW-1185">Reference proteome</keyword>
<keyword evidence="1" id="KW-0677">Repeat</keyword>
<dbReference type="PROSITE" id="PS50293">
    <property type="entry name" value="TPR_REGION"/>
    <property type="match status" value="1"/>
</dbReference>
<accession>A0A7X1E331</accession>
<dbReference type="Proteomes" id="UP000525652">
    <property type="component" value="Unassembled WGS sequence"/>
</dbReference>
<evidence type="ECO:0000256" key="2">
    <source>
        <dbReference type="ARBA" id="ARBA00022803"/>
    </source>
</evidence>
<dbReference type="SUPFAM" id="SSF81901">
    <property type="entry name" value="HCP-like"/>
    <property type="match status" value="1"/>
</dbReference>
<evidence type="ECO:0000256" key="1">
    <source>
        <dbReference type="ARBA" id="ARBA00022737"/>
    </source>
</evidence>
<evidence type="ECO:0000313" key="5">
    <source>
        <dbReference type="EMBL" id="MBC2600544.1"/>
    </source>
</evidence>
<dbReference type="Pfam" id="PF13432">
    <property type="entry name" value="TPR_16"/>
    <property type="match status" value="1"/>
</dbReference>
<dbReference type="Pfam" id="PF09976">
    <property type="entry name" value="TPR_21"/>
    <property type="match status" value="1"/>
</dbReference>
<dbReference type="PANTHER" id="PTHR44943">
    <property type="entry name" value="CELLULOSE SYNTHASE OPERON PROTEIN C"/>
    <property type="match status" value="1"/>
</dbReference>